<evidence type="ECO:0000259" key="1">
    <source>
        <dbReference type="Pfam" id="PF00675"/>
    </source>
</evidence>
<evidence type="ECO:0000313" key="4">
    <source>
        <dbReference type="Proteomes" id="UP000665020"/>
    </source>
</evidence>
<feature type="domain" description="Peptidase M16 C-terminal" evidence="2">
    <location>
        <begin position="180"/>
        <end position="348"/>
    </location>
</feature>
<dbReference type="Proteomes" id="UP000665020">
    <property type="component" value="Chromosome"/>
</dbReference>
<evidence type="ECO:0000313" key="3">
    <source>
        <dbReference type="EMBL" id="QTL98250.1"/>
    </source>
</evidence>
<evidence type="ECO:0000259" key="2">
    <source>
        <dbReference type="Pfam" id="PF05193"/>
    </source>
</evidence>
<dbReference type="GO" id="GO:0046872">
    <property type="term" value="F:metal ion binding"/>
    <property type="evidence" value="ECO:0007669"/>
    <property type="project" value="InterPro"/>
</dbReference>
<feature type="domain" description="Peptidase M16 N-terminal" evidence="1">
    <location>
        <begin position="62"/>
        <end position="172"/>
    </location>
</feature>
<protein>
    <submittedName>
        <fullName evidence="3">Peptidase M16</fullName>
    </submittedName>
</protein>
<sequence length="424" mass="49024">MNKLENKIINECLYHEVLDNGLNVYLMPRKNFNKQYAIFACDYGANDTTLLLEDKGEMKLPDGIAHFLEHKLFENEDGDSFAKFASTGASANAYTNYTTTAYLFSSTDNFATSLLNLLDFVQKPYFTDENVEKEKGIIAQEILMYEDDPEYQVYLNLLQGLYNNHPLRKNIAGSIESINKIDKDRLYLCYNSFYRPENMVLFLLGDFDLNKTLKLIVDNQSKKIIGEIKGVKKVFPVENDSINQKLIKKEMDVSEPLFNLGFKEVKIPDNGYELVKQELAVNILIDLLIGKGTKLYQSLYNEGLVDNHFHQYYILEKGYGYALMGGKSKDPDKLYQRIIKDLPDSLNKITIKDYQTIYKKNLGNYIKSFNSFARTASEFINYIFKGINYLDLLDIINDIELDYVIGFYDSLFREEKAVRSIVEH</sequence>
<dbReference type="EMBL" id="CP046640">
    <property type="protein sequence ID" value="QTL98250.1"/>
    <property type="molecule type" value="Genomic_DNA"/>
</dbReference>
<dbReference type="AlphaFoldDB" id="A0A8A7KAI3"/>
<dbReference type="Pfam" id="PF05193">
    <property type="entry name" value="Peptidase_M16_C"/>
    <property type="match status" value="1"/>
</dbReference>
<organism evidence="3 4">
    <name type="scientific">Iocasia fonsfrigidae</name>
    <dbReference type="NCBI Taxonomy" id="2682810"/>
    <lineage>
        <taxon>Bacteria</taxon>
        <taxon>Bacillati</taxon>
        <taxon>Bacillota</taxon>
        <taxon>Clostridia</taxon>
        <taxon>Halanaerobiales</taxon>
        <taxon>Halanaerobiaceae</taxon>
        <taxon>Iocasia</taxon>
    </lineage>
</organism>
<dbReference type="PANTHER" id="PTHR11851">
    <property type="entry name" value="METALLOPROTEASE"/>
    <property type="match status" value="1"/>
</dbReference>
<dbReference type="InterPro" id="IPR011765">
    <property type="entry name" value="Pept_M16_N"/>
</dbReference>
<keyword evidence="4" id="KW-1185">Reference proteome</keyword>
<dbReference type="Gene3D" id="3.30.830.10">
    <property type="entry name" value="Metalloenzyme, LuxS/M16 peptidase-like"/>
    <property type="match status" value="2"/>
</dbReference>
<dbReference type="NCBIfam" id="NF047421">
    <property type="entry name" value="YfmH_fam"/>
    <property type="match status" value="1"/>
</dbReference>
<reference evidence="3" key="1">
    <citation type="submission" date="2019-12" db="EMBL/GenBank/DDBJ databases">
        <authorList>
            <person name="zhang j."/>
            <person name="sun C.M."/>
        </authorList>
    </citation>
    <scope>NUCLEOTIDE SEQUENCE</scope>
    <source>
        <strain evidence="3">NS-1</strain>
    </source>
</reference>
<proteinExistence type="predicted"/>
<gene>
    <name evidence="3" type="ORF">GM661_09790</name>
</gene>
<dbReference type="Pfam" id="PF00675">
    <property type="entry name" value="Peptidase_M16"/>
    <property type="match status" value="1"/>
</dbReference>
<accession>A0A8A7KAI3</accession>
<dbReference type="PANTHER" id="PTHR11851:SF134">
    <property type="entry name" value="ZINC-DEPENDENT PROTEASE"/>
    <property type="match status" value="1"/>
</dbReference>
<dbReference type="SUPFAM" id="SSF63411">
    <property type="entry name" value="LuxS/MPP-like metallohydrolase"/>
    <property type="match status" value="2"/>
</dbReference>
<dbReference type="RefSeq" id="WP_230866701.1">
    <property type="nucleotide sequence ID" value="NZ_CP046640.1"/>
</dbReference>
<dbReference type="InterPro" id="IPR011249">
    <property type="entry name" value="Metalloenz_LuxS/M16"/>
</dbReference>
<dbReference type="InterPro" id="IPR050361">
    <property type="entry name" value="MPP/UQCRC_Complex"/>
</dbReference>
<dbReference type="KEGG" id="ifn:GM661_09790"/>
<dbReference type="InterPro" id="IPR007863">
    <property type="entry name" value="Peptidase_M16_C"/>
</dbReference>
<name>A0A8A7KAI3_9FIRM</name>